<evidence type="ECO:0000313" key="4">
    <source>
        <dbReference type="Proteomes" id="UP000318478"/>
    </source>
</evidence>
<accession>A0A5C5YL35</accession>
<name>A0A5C5YL35_9BACT</name>
<sequence length="710" mass="77460">MSRLSAIDELNGHARPGDYAQAYRAAGLSPIPIRADGSKAPEGPWKRFQTEPASESELATKFLASNIGVGICYGAGSRGAELIDVDDEASYQPFADEVERAAPGLLAKLCIIKTPRPGRHVVYRCEHIDGNQKLAMRHATPEELQAKPSERVKCKIETRGQGGYALAPGGDPAAHPTGRPYVHLAGPDLTKLATITADEREVLFRAARLLNEVVEQEPAEVHHGQQAGGYAGMPPGDDFNLRASWDEILAPHGWTRSHAAGDVQHWTRPGKDQGTSATTGLTSKRGTDLLCVFSTSAHPFPGANGSPCSTHTKFGAYCLLNHGGDFATAARQLAAEGYGDAAQRQGMSNLLPDSVRDFGEIPGPPARRQPLTPIEKFSYLDLRSAYPAMKPPVVDGLLRRGETMNVVSYSKVGKSWLAYSLLLSIATGKSWLGTYPTTQGGVLLIDNELHRPTLANRIGMVAERLDCELEHYATQLDVWPLRGNLRSLEDMMAEFDAIEPGQYQLIAFDARYRFAIAGESENDNAAQAMFYNTLDRIAERTEAAIVLVHHTTKGNQTDKRVTDVGAGGGSQSRAADTHLVLREHEEEGCVVLDAALRSFAPVDPIVLQWEFPCWWPAEGLDPGELKGRKSRQQEARNDQDRKDKLAIVAAMQKASDRVTNKLLRKATGMGREKLARLLDALESEGQIKSETTLKRGNPCDEYYLPNDSES</sequence>
<gene>
    <name evidence="3" type="primary">repA</name>
    <name evidence="3" type="ORF">Pla123a_30180</name>
</gene>
<reference evidence="3 4" key="1">
    <citation type="submission" date="2019-02" db="EMBL/GenBank/DDBJ databases">
        <title>Deep-cultivation of Planctomycetes and their phenomic and genomic characterization uncovers novel biology.</title>
        <authorList>
            <person name="Wiegand S."/>
            <person name="Jogler M."/>
            <person name="Boedeker C."/>
            <person name="Pinto D."/>
            <person name="Vollmers J."/>
            <person name="Rivas-Marin E."/>
            <person name="Kohn T."/>
            <person name="Peeters S.H."/>
            <person name="Heuer A."/>
            <person name="Rast P."/>
            <person name="Oberbeckmann S."/>
            <person name="Bunk B."/>
            <person name="Jeske O."/>
            <person name="Meyerdierks A."/>
            <person name="Storesund J.E."/>
            <person name="Kallscheuer N."/>
            <person name="Luecker S."/>
            <person name="Lage O.M."/>
            <person name="Pohl T."/>
            <person name="Merkel B.J."/>
            <person name="Hornburger P."/>
            <person name="Mueller R.-W."/>
            <person name="Bruemmer F."/>
            <person name="Labrenz M."/>
            <person name="Spormann A.M."/>
            <person name="Op Den Camp H."/>
            <person name="Overmann J."/>
            <person name="Amann R."/>
            <person name="Jetten M.S.M."/>
            <person name="Mascher T."/>
            <person name="Medema M.H."/>
            <person name="Devos D.P."/>
            <person name="Kaster A.-K."/>
            <person name="Ovreas L."/>
            <person name="Rohde M."/>
            <person name="Galperin M.Y."/>
            <person name="Jogler C."/>
        </authorList>
    </citation>
    <scope>NUCLEOTIDE SEQUENCE [LARGE SCALE GENOMIC DNA]</scope>
    <source>
        <strain evidence="3 4">Pla123a</strain>
    </source>
</reference>
<dbReference type="SUPFAM" id="SSF56747">
    <property type="entry name" value="Prim-pol domain"/>
    <property type="match status" value="1"/>
</dbReference>
<dbReference type="Gene3D" id="3.40.50.300">
    <property type="entry name" value="P-loop containing nucleotide triphosphate hydrolases"/>
    <property type="match status" value="1"/>
</dbReference>
<protein>
    <submittedName>
        <fullName evidence="3">Regulatory protein RepA</fullName>
    </submittedName>
</protein>
<evidence type="ECO:0000313" key="3">
    <source>
        <dbReference type="EMBL" id="TWT75509.1"/>
    </source>
</evidence>
<comment type="caution">
    <text evidence="3">The sequence shown here is derived from an EMBL/GenBank/DDBJ whole genome shotgun (WGS) entry which is preliminary data.</text>
</comment>
<proteinExistence type="predicted"/>
<dbReference type="InterPro" id="IPR015330">
    <property type="entry name" value="DNA_primase/pol_bifunc_N"/>
</dbReference>
<dbReference type="Pfam" id="PF13481">
    <property type="entry name" value="AAA_25"/>
    <property type="match status" value="1"/>
</dbReference>
<dbReference type="Proteomes" id="UP000318478">
    <property type="component" value="Unassembled WGS sequence"/>
</dbReference>
<dbReference type="OrthoDB" id="247920at2"/>
<dbReference type="Pfam" id="PF09250">
    <property type="entry name" value="Prim-Pol"/>
    <property type="match status" value="1"/>
</dbReference>
<feature type="domain" description="DNA primase/polymerase bifunctional N-terminal" evidence="2">
    <location>
        <begin position="20"/>
        <end position="192"/>
    </location>
</feature>
<dbReference type="SMART" id="SM00943">
    <property type="entry name" value="Prim-Pol"/>
    <property type="match status" value="1"/>
</dbReference>
<keyword evidence="4" id="KW-1185">Reference proteome</keyword>
<evidence type="ECO:0000259" key="2">
    <source>
        <dbReference type="SMART" id="SM00943"/>
    </source>
</evidence>
<dbReference type="EMBL" id="SJPO01000007">
    <property type="protein sequence ID" value="TWT75509.1"/>
    <property type="molecule type" value="Genomic_DNA"/>
</dbReference>
<feature type="region of interest" description="Disordered" evidence="1">
    <location>
        <begin position="689"/>
        <end position="710"/>
    </location>
</feature>
<dbReference type="SUPFAM" id="SSF52540">
    <property type="entry name" value="P-loop containing nucleoside triphosphate hydrolases"/>
    <property type="match status" value="1"/>
</dbReference>
<dbReference type="InterPro" id="IPR027417">
    <property type="entry name" value="P-loop_NTPase"/>
</dbReference>
<feature type="compositionally biased region" description="Basic and acidic residues" evidence="1">
    <location>
        <begin position="623"/>
        <end position="642"/>
    </location>
</feature>
<feature type="region of interest" description="Disordered" evidence="1">
    <location>
        <begin position="622"/>
        <end position="642"/>
    </location>
</feature>
<dbReference type="AlphaFoldDB" id="A0A5C5YL35"/>
<organism evidence="3 4">
    <name type="scientific">Posidoniimonas polymericola</name>
    <dbReference type="NCBI Taxonomy" id="2528002"/>
    <lineage>
        <taxon>Bacteria</taxon>
        <taxon>Pseudomonadati</taxon>
        <taxon>Planctomycetota</taxon>
        <taxon>Planctomycetia</taxon>
        <taxon>Pirellulales</taxon>
        <taxon>Lacipirellulaceae</taxon>
        <taxon>Posidoniimonas</taxon>
    </lineage>
</organism>
<evidence type="ECO:0000256" key="1">
    <source>
        <dbReference type="SAM" id="MobiDB-lite"/>
    </source>
</evidence>
<dbReference type="RefSeq" id="WP_146588332.1">
    <property type="nucleotide sequence ID" value="NZ_SJPO01000007.1"/>
</dbReference>
<dbReference type="Gene3D" id="3.30.720.160">
    <property type="entry name" value="Bifunctional DNA primase/polymerase, N-terminal"/>
    <property type="match status" value="1"/>
</dbReference>